<name>A0A448WDL5_9PLAT</name>
<evidence type="ECO:0000313" key="1">
    <source>
        <dbReference type="EMBL" id="VEL09210.1"/>
    </source>
</evidence>
<comment type="caution">
    <text evidence="1">The sequence shown here is derived from an EMBL/GenBank/DDBJ whole genome shotgun (WGS) entry which is preliminary data.</text>
</comment>
<proteinExistence type="predicted"/>
<reference evidence="1" key="1">
    <citation type="submission" date="2018-11" db="EMBL/GenBank/DDBJ databases">
        <authorList>
            <consortium name="Pathogen Informatics"/>
        </authorList>
    </citation>
    <scope>NUCLEOTIDE SEQUENCE</scope>
</reference>
<gene>
    <name evidence="1" type="ORF">PXEA_LOCUS2650</name>
</gene>
<protein>
    <submittedName>
        <fullName evidence="1">Uncharacterized protein</fullName>
    </submittedName>
</protein>
<dbReference type="EMBL" id="CAAALY010005767">
    <property type="protein sequence ID" value="VEL09210.1"/>
    <property type="molecule type" value="Genomic_DNA"/>
</dbReference>
<evidence type="ECO:0000313" key="2">
    <source>
        <dbReference type="Proteomes" id="UP000784294"/>
    </source>
</evidence>
<organism evidence="1 2">
    <name type="scientific">Protopolystoma xenopodis</name>
    <dbReference type="NCBI Taxonomy" id="117903"/>
    <lineage>
        <taxon>Eukaryota</taxon>
        <taxon>Metazoa</taxon>
        <taxon>Spiralia</taxon>
        <taxon>Lophotrochozoa</taxon>
        <taxon>Platyhelminthes</taxon>
        <taxon>Monogenea</taxon>
        <taxon>Polyopisthocotylea</taxon>
        <taxon>Polystomatidea</taxon>
        <taxon>Polystomatidae</taxon>
        <taxon>Protopolystoma</taxon>
    </lineage>
</organism>
<dbReference type="AlphaFoldDB" id="A0A448WDL5"/>
<accession>A0A448WDL5</accession>
<sequence length="235" mass="26027">MPLAGLLTYNLPPFSNPACQLVAATGQNHWLSEISCLKALCPLPQLRHIRALMPTSMPGNVPLPTLQTHDSIILFLIPNPTVSSVSGLSHGGVKMHLLVTSMAQHPLTQRILTISRRQIKLGIASSNQKLAWNTTQEDPPGVKYFDRFQYVYSFPDIPFLGVFPLGDQSFSCTPVDCTAVYAVNSETFIYSQLNSSNLIFATLSYWQDDLEEHTLSGLHNMHANFQSLTAYLVHS</sequence>
<dbReference type="Proteomes" id="UP000784294">
    <property type="component" value="Unassembled WGS sequence"/>
</dbReference>
<keyword evidence="2" id="KW-1185">Reference proteome</keyword>